<proteinExistence type="predicted"/>
<geneLocation type="mitochondrion" evidence="2"/>
<sequence length="68" mass="7742">MQNQEQNRKWTHKNKNMDQRKKWMLLHQSRSDAGREVSCGNRAPCLEDMDGSGVLFPSLWGEPVAGVG</sequence>
<evidence type="ECO:0000313" key="2">
    <source>
        <dbReference type="EMBL" id="KUM47634.1"/>
    </source>
</evidence>
<reference evidence="2" key="1">
    <citation type="journal article" date="2015" name="Genome Biol. Evol.">
        <title>Organellar Genomes of White Spruce (Picea glauca): Assembly and Annotation.</title>
        <authorList>
            <person name="Jackman S.D."/>
            <person name="Warren R.L."/>
            <person name="Gibb E.A."/>
            <person name="Vandervalk B.P."/>
            <person name="Mohamadi H."/>
            <person name="Chu J."/>
            <person name="Raymond A."/>
            <person name="Pleasance S."/>
            <person name="Coope R."/>
            <person name="Wildung M.R."/>
            <person name="Ritland C.E."/>
            <person name="Bousquet J."/>
            <person name="Jones S.J."/>
            <person name="Bohlmann J."/>
            <person name="Birol I."/>
        </authorList>
    </citation>
    <scope>NUCLEOTIDE SEQUENCE [LARGE SCALE GENOMIC DNA]</scope>
    <source>
        <tissue evidence="2">Flushing bud</tissue>
    </source>
</reference>
<protein>
    <submittedName>
        <fullName evidence="2">Uncharacterized protein</fullName>
    </submittedName>
</protein>
<keyword evidence="2" id="KW-0496">Mitochondrion</keyword>
<gene>
    <name evidence="2" type="ORF">ABT39_MTgene5821</name>
</gene>
<accession>A0A101LYE7</accession>
<comment type="caution">
    <text evidence="2">The sequence shown here is derived from an EMBL/GenBank/DDBJ whole genome shotgun (WGS) entry which is preliminary data.</text>
</comment>
<evidence type="ECO:0000256" key="1">
    <source>
        <dbReference type="SAM" id="MobiDB-lite"/>
    </source>
</evidence>
<feature type="region of interest" description="Disordered" evidence="1">
    <location>
        <begin position="1"/>
        <end position="21"/>
    </location>
</feature>
<dbReference type="EMBL" id="LKAM01000007">
    <property type="protein sequence ID" value="KUM47634.1"/>
    <property type="molecule type" value="Genomic_DNA"/>
</dbReference>
<dbReference type="AlphaFoldDB" id="A0A101LYE7"/>
<name>A0A101LYE7_PICGL</name>
<organism evidence="2">
    <name type="scientific">Picea glauca</name>
    <name type="common">White spruce</name>
    <name type="synonym">Pinus glauca</name>
    <dbReference type="NCBI Taxonomy" id="3330"/>
    <lineage>
        <taxon>Eukaryota</taxon>
        <taxon>Viridiplantae</taxon>
        <taxon>Streptophyta</taxon>
        <taxon>Embryophyta</taxon>
        <taxon>Tracheophyta</taxon>
        <taxon>Spermatophyta</taxon>
        <taxon>Pinopsida</taxon>
        <taxon>Pinidae</taxon>
        <taxon>Conifers I</taxon>
        <taxon>Pinales</taxon>
        <taxon>Pinaceae</taxon>
        <taxon>Picea</taxon>
    </lineage>
</organism>